<comment type="similarity">
    <text evidence="5 13">Belongs to the ArsC family.</text>
</comment>
<dbReference type="EC" id="1.3.5.2" evidence="12"/>
<comment type="function">
    <text evidence="1 12">Catalyzes the conversion of dihydroorotate to orotate with quinone as electron acceptor.</text>
</comment>
<dbReference type="PROSITE" id="PS00911">
    <property type="entry name" value="DHODEHASE_1"/>
    <property type="match status" value="1"/>
</dbReference>
<protein>
    <recommendedName>
        <fullName evidence="12">Dihydroorotate dehydrogenase (quinone)</fullName>
        <ecNumber evidence="12">1.3.5.2</ecNumber>
    </recommendedName>
    <alternativeName>
        <fullName evidence="12">DHOdehase</fullName>
        <shortName evidence="12">DHOD</shortName>
        <shortName evidence="12">DHODase</shortName>
    </alternativeName>
    <alternativeName>
        <fullName evidence="12">Dihydroorotate oxidase</fullName>
    </alternativeName>
</protein>
<evidence type="ECO:0000256" key="2">
    <source>
        <dbReference type="ARBA" id="ARBA00004370"/>
    </source>
</evidence>
<dbReference type="InterPro" id="IPR050074">
    <property type="entry name" value="DHO_dehydrogenase"/>
</dbReference>
<dbReference type="GO" id="GO:0044205">
    <property type="term" value="P:'de novo' UMP biosynthetic process"/>
    <property type="evidence" value="ECO:0007669"/>
    <property type="project" value="UniProtKB-UniRule"/>
</dbReference>
<comment type="caution">
    <text evidence="15">The sequence shown here is derived from an EMBL/GenBank/DDBJ whole genome shotgun (WGS) entry which is preliminary data.</text>
</comment>
<evidence type="ECO:0000256" key="1">
    <source>
        <dbReference type="ARBA" id="ARBA00003125"/>
    </source>
</evidence>
<dbReference type="EMBL" id="ALYF01000003">
    <property type="protein sequence ID" value="EJW20832.1"/>
    <property type="molecule type" value="Genomic_DNA"/>
</dbReference>
<dbReference type="OrthoDB" id="9802377at2"/>
<evidence type="ECO:0000256" key="8">
    <source>
        <dbReference type="ARBA" id="ARBA00022975"/>
    </source>
</evidence>
<feature type="binding site" evidence="12">
    <location>
        <begin position="114"/>
        <end position="118"/>
    </location>
    <ligand>
        <name>substrate</name>
    </ligand>
</feature>
<dbReference type="InterPro" id="IPR036249">
    <property type="entry name" value="Thioredoxin-like_sf"/>
</dbReference>
<comment type="pathway">
    <text evidence="3 12">Pyrimidine metabolism; UMP biosynthesis via de novo pathway; orotate from (S)-dihydroorotate (quinone route): step 1/1.</text>
</comment>
<feature type="binding site" evidence="12">
    <location>
        <position position="294"/>
    </location>
    <ligand>
        <name>FMN</name>
        <dbReference type="ChEBI" id="CHEBI:58210"/>
    </ligand>
</feature>
<dbReference type="Gene3D" id="3.40.30.10">
    <property type="entry name" value="Glutaredoxin"/>
    <property type="match status" value="1"/>
</dbReference>
<feature type="binding site" evidence="12">
    <location>
        <position position="242"/>
    </location>
    <ligand>
        <name>FMN</name>
        <dbReference type="ChEBI" id="CHEBI:58210"/>
    </ligand>
</feature>
<dbReference type="Pfam" id="PF03960">
    <property type="entry name" value="ArsC"/>
    <property type="match status" value="1"/>
</dbReference>
<dbReference type="SUPFAM" id="SSF52833">
    <property type="entry name" value="Thioredoxin-like"/>
    <property type="match status" value="1"/>
</dbReference>
<comment type="cofactor">
    <cofactor evidence="12">
        <name>FMN</name>
        <dbReference type="ChEBI" id="CHEBI:58210"/>
    </cofactor>
    <text evidence="12">Binds 1 FMN per subunit.</text>
</comment>
<dbReference type="GO" id="GO:0005737">
    <property type="term" value="C:cytoplasm"/>
    <property type="evidence" value="ECO:0007669"/>
    <property type="project" value="InterPro"/>
</dbReference>
<evidence type="ECO:0000256" key="9">
    <source>
        <dbReference type="ARBA" id="ARBA00023002"/>
    </source>
</evidence>
<feature type="binding site" evidence="12">
    <location>
        <begin position="243"/>
        <end position="244"/>
    </location>
    <ligand>
        <name>substrate</name>
    </ligand>
</feature>
<evidence type="ECO:0000256" key="4">
    <source>
        <dbReference type="ARBA" id="ARBA00005359"/>
    </source>
</evidence>
<dbReference type="Gene3D" id="3.20.20.70">
    <property type="entry name" value="Aldolase class I"/>
    <property type="match status" value="1"/>
</dbReference>
<evidence type="ECO:0000256" key="13">
    <source>
        <dbReference type="PROSITE-ProRule" id="PRU01282"/>
    </source>
</evidence>
<feature type="binding site" evidence="12">
    <location>
        <position position="69"/>
    </location>
    <ligand>
        <name>substrate</name>
    </ligand>
</feature>
<dbReference type="NCBIfam" id="TIGR00014">
    <property type="entry name" value="arsC"/>
    <property type="match status" value="1"/>
</dbReference>
<dbReference type="GO" id="GO:0005886">
    <property type="term" value="C:plasma membrane"/>
    <property type="evidence" value="ECO:0007669"/>
    <property type="project" value="UniProtKB-SubCell"/>
</dbReference>
<dbReference type="Pfam" id="PF01180">
    <property type="entry name" value="DHO_dh"/>
    <property type="match status" value="1"/>
</dbReference>
<dbReference type="InterPro" id="IPR005719">
    <property type="entry name" value="Dihydroorotate_DH_2"/>
</dbReference>
<feature type="binding site" evidence="12">
    <location>
        <begin position="65"/>
        <end position="69"/>
    </location>
    <ligand>
        <name>FMN</name>
        <dbReference type="ChEBI" id="CHEBI:58210"/>
    </ligand>
</feature>
<evidence type="ECO:0000256" key="3">
    <source>
        <dbReference type="ARBA" id="ARBA00005161"/>
    </source>
</evidence>
<gene>
    <name evidence="12" type="primary">pyrD</name>
    <name evidence="15" type="ORF">IMCC14465_06280</name>
</gene>
<dbReference type="CDD" id="cd03034">
    <property type="entry name" value="ArsC_ArsC"/>
    <property type="match status" value="1"/>
</dbReference>
<dbReference type="PANTHER" id="PTHR48109:SF4">
    <property type="entry name" value="DIHYDROOROTATE DEHYDROGENASE (QUINONE), MITOCHONDRIAL"/>
    <property type="match status" value="1"/>
</dbReference>
<keyword evidence="8 12" id="KW-0665">Pyrimidine biosynthesis</keyword>
<dbReference type="InterPro" id="IPR013785">
    <property type="entry name" value="Aldolase_TIM"/>
</dbReference>
<dbReference type="HAMAP" id="MF_00225">
    <property type="entry name" value="DHO_dh_type2"/>
    <property type="match status" value="1"/>
</dbReference>
<name>J9DUY2_9PROT</name>
<evidence type="ECO:0000256" key="6">
    <source>
        <dbReference type="ARBA" id="ARBA00022630"/>
    </source>
</evidence>
<proteinExistence type="inferred from homology"/>
<accession>J9DUY2</accession>
<organism evidence="15 16">
    <name type="scientific">alpha proteobacterium IMCC14465</name>
    <dbReference type="NCBI Taxonomy" id="1220535"/>
    <lineage>
        <taxon>Bacteria</taxon>
        <taxon>Pseudomonadati</taxon>
        <taxon>Pseudomonadota</taxon>
        <taxon>Alphaproteobacteria</taxon>
        <taxon>PS1 clade</taxon>
    </lineage>
</organism>
<feature type="binding site" evidence="12">
    <location>
        <position position="177"/>
    </location>
    <ligand>
        <name>substrate</name>
    </ligand>
</feature>
<comment type="catalytic activity">
    <reaction evidence="11 12">
        <text>(S)-dihydroorotate + a quinone = orotate + a quinol</text>
        <dbReference type="Rhea" id="RHEA:30187"/>
        <dbReference type="ChEBI" id="CHEBI:24646"/>
        <dbReference type="ChEBI" id="CHEBI:30839"/>
        <dbReference type="ChEBI" id="CHEBI:30864"/>
        <dbReference type="ChEBI" id="CHEBI:132124"/>
        <dbReference type="EC" id="1.3.5.2"/>
    </reaction>
</comment>
<keyword evidence="7 12" id="KW-0288">FMN</keyword>
<dbReference type="GO" id="GO:0008794">
    <property type="term" value="F:arsenate reductase (glutaredoxin) activity"/>
    <property type="evidence" value="ECO:0007669"/>
    <property type="project" value="InterPro"/>
</dbReference>
<feature type="binding site" evidence="12">
    <location>
        <position position="177"/>
    </location>
    <ligand>
        <name>FMN</name>
        <dbReference type="ChEBI" id="CHEBI:58210"/>
    </ligand>
</feature>
<keyword evidence="10 12" id="KW-0472">Membrane</keyword>
<feature type="binding site" evidence="12">
    <location>
        <position position="89"/>
    </location>
    <ligand>
        <name>FMN</name>
        <dbReference type="ChEBI" id="CHEBI:58210"/>
    </ligand>
</feature>
<evidence type="ECO:0000313" key="15">
    <source>
        <dbReference type="EMBL" id="EJW20832.1"/>
    </source>
</evidence>
<dbReference type="NCBIfam" id="TIGR01036">
    <property type="entry name" value="pyrD_sub2"/>
    <property type="match status" value="1"/>
</dbReference>
<dbReference type="NCBIfam" id="NF003652">
    <property type="entry name" value="PRK05286.2-5"/>
    <property type="match status" value="1"/>
</dbReference>
<dbReference type="SUPFAM" id="SSF51395">
    <property type="entry name" value="FMN-linked oxidoreductases"/>
    <property type="match status" value="1"/>
</dbReference>
<reference evidence="15 16" key="1">
    <citation type="journal article" date="2012" name="J. Bacteriol.">
        <title>Genome Sequence of Strain IMCC14465, Isolated from the East Sea, Belonging to the PS1 Clade of Alphaproteobacteria.</title>
        <authorList>
            <person name="Yang S.J."/>
            <person name="Kang I."/>
            <person name="Cho J.C."/>
        </authorList>
    </citation>
    <scope>NUCLEOTIDE SEQUENCE [LARGE SCALE GENOMIC DNA]</scope>
    <source>
        <strain evidence="15 16">IMCC14465</strain>
    </source>
</reference>
<dbReference type="Proteomes" id="UP000004836">
    <property type="component" value="Unassembled WGS sequence"/>
</dbReference>
<dbReference type="InterPro" id="IPR006660">
    <property type="entry name" value="Arsenate_reductase-like"/>
</dbReference>
<evidence type="ECO:0000256" key="5">
    <source>
        <dbReference type="ARBA" id="ARBA00007198"/>
    </source>
</evidence>
<dbReference type="InterPro" id="IPR005720">
    <property type="entry name" value="Dihydroorotate_DH_cat"/>
</dbReference>
<feature type="domain" description="Dihydroorotate dehydrogenase catalytic" evidence="14">
    <location>
        <begin position="48"/>
        <end position="337"/>
    </location>
</feature>
<evidence type="ECO:0000256" key="10">
    <source>
        <dbReference type="ARBA" id="ARBA00023136"/>
    </source>
</evidence>
<keyword evidence="6 12" id="KW-0285">Flavoprotein</keyword>
<keyword evidence="12" id="KW-1003">Cell membrane</keyword>
<evidence type="ECO:0000256" key="11">
    <source>
        <dbReference type="ARBA" id="ARBA00048639"/>
    </source>
</evidence>
<comment type="subunit">
    <text evidence="12">Monomer.</text>
</comment>
<dbReference type="UniPathway" id="UPA00070">
    <property type="reaction ID" value="UER00946"/>
</dbReference>
<keyword evidence="9 12" id="KW-0560">Oxidoreductase</keyword>
<sequence>MNLYKLIRPIIFCLPAELAHRMTVRVLSVFGSVVGKFMPASGRDDYILSVSAMGLEFSNPFGMAAGFDKNGELPEAVSRLGFGFTEIGTVTPHAQDGNPTPRVFRVTRDEGIINRLGFNNEGHQAVRTRLSSYKPLLPKGFSVGVNIGANKDSADRIDDYRLGAEAFAELADYLTINVSSPNTPGLRDLQTSEALTQIITQVKKAAGDVPVVLKVAPDLTEDDIAEIAKVALKVKPAALIVSNTTIERDGLKSSPYKWEEGGLSGKPLMEKSTDVLQQFYRHTQGKLTLIGVGGVSDAADALAKIKSGASLIQLYTALVYQGPGLISTLKRELADLLREEGFNSLEDAIGIDVSYDTSEETKDKGTQMKILHNPRCTKSRQTLALLQENGVSPEIVDYLKTPLTEKQIKALLKKLGLSAREAMRRNEKLYKELKLADVDDEAALIKAMAENPILIERPIVETPKGAAIGRPPENILPLLTA</sequence>
<dbReference type="NCBIfam" id="NF003645">
    <property type="entry name" value="PRK05286.1-2"/>
    <property type="match status" value="1"/>
</dbReference>
<feature type="binding site" evidence="12">
    <location>
        <begin position="315"/>
        <end position="316"/>
    </location>
    <ligand>
        <name>FMN</name>
        <dbReference type="ChEBI" id="CHEBI:58210"/>
    </ligand>
</feature>
<dbReference type="STRING" id="1220535.IMCC14465_06280"/>
<feature type="active site" description="Nucleophile" evidence="12">
    <location>
        <position position="180"/>
    </location>
</feature>
<dbReference type="eggNOG" id="COG0167">
    <property type="taxonomic scope" value="Bacteria"/>
</dbReference>
<comment type="subcellular location">
    <subcellularLocation>
        <location evidence="12">Cell membrane</location>
        <topology evidence="12">Peripheral membrane protein</topology>
    </subcellularLocation>
    <subcellularLocation>
        <location evidence="2">Membrane</location>
    </subcellularLocation>
</comment>
<comment type="similarity">
    <text evidence="4 12">Belongs to the dihydroorotate dehydrogenase family. Type 2 subfamily.</text>
</comment>
<keyword evidence="16" id="KW-1185">Reference proteome</keyword>
<feature type="binding site" evidence="12">
    <location>
        <position position="182"/>
    </location>
    <ligand>
        <name>substrate</name>
    </ligand>
</feature>
<evidence type="ECO:0000256" key="7">
    <source>
        <dbReference type="ARBA" id="ARBA00022643"/>
    </source>
</evidence>
<dbReference type="CDD" id="cd04738">
    <property type="entry name" value="DHOD_2_like"/>
    <property type="match status" value="1"/>
</dbReference>
<dbReference type="eggNOG" id="COG1393">
    <property type="taxonomic scope" value="Bacteria"/>
</dbReference>
<evidence type="ECO:0000259" key="14">
    <source>
        <dbReference type="Pfam" id="PF01180"/>
    </source>
</evidence>
<dbReference type="GO" id="GO:0006207">
    <property type="term" value="P:'de novo' pyrimidine nucleobase biosynthetic process"/>
    <property type="evidence" value="ECO:0007669"/>
    <property type="project" value="UniProtKB-UniRule"/>
</dbReference>
<evidence type="ECO:0000256" key="12">
    <source>
        <dbReference type="HAMAP-Rule" id="MF_00225"/>
    </source>
</evidence>
<dbReference type="InterPro" id="IPR006659">
    <property type="entry name" value="Arsenate_reductase"/>
</dbReference>
<evidence type="ECO:0000313" key="16">
    <source>
        <dbReference type="Proteomes" id="UP000004836"/>
    </source>
</evidence>
<feature type="binding site" evidence="12">
    <location>
        <position position="146"/>
    </location>
    <ligand>
        <name>FMN</name>
        <dbReference type="ChEBI" id="CHEBI:58210"/>
    </ligand>
</feature>
<dbReference type="PROSITE" id="PS00912">
    <property type="entry name" value="DHODEHASE_2"/>
    <property type="match status" value="1"/>
</dbReference>
<dbReference type="InterPro" id="IPR001295">
    <property type="entry name" value="Dihydroorotate_DH_CS"/>
</dbReference>
<feature type="binding site" evidence="12">
    <location>
        <position position="214"/>
    </location>
    <ligand>
        <name>FMN</name>
        <dbReference type="ChEBI" id="CHEBI:58210"/>
    </ligand>
</feature>
<dbReference type="PROSITE" id="PS51353">
    <property type="entry name" value="ARSC"/>
    <property type="match status" value="1"/>
</dbReference>
<dbReference type="PATRIC" id="fig|1220535.3.peg.625"/>
<dbReference type="PANTHER" id="PTHR48109">
    <property type="entry name" value="DIHYDROOROTATE DEHYDROGENASE (QUINONE), MITOCHONDRIAL-RELATED"/>
    <property type="match status" value="1"/>
</dbReference>
<feature type="binding site" evidence="12">
    <location>
        <position position="265"/>
    </location>
    <ligand>
        <name>FMN</name>
        <dbReference type="ChEBI" id="CHEBI:58210"/>
    </ligand>
</feature>
<dbReference type="GO" id="GO:0106430">
    <property type="term" value="F:dihydroorotate dehydrogenase (quinone) activity"/>
    <property type="evidence" value="ECO:0007669"/>
    <property type="project" value="UniProtKB-EC"/>
</dbReference>
<dbReference type="AlphaFoldDB" id="J9DUY2"/>